<reference evidence="8" key="1">
    <citation type="submission" date="2020-03" db="EMBL/GenBank/DDBJ databases">
        <title>Genome of Pelagibius litoralis DSM 21314T.</title>
        <authorList>
            <person name="Wang G."/>
        </authorList>
    </citation>
    <scope>NUCLEOTIDE SEQUENCE</scope>
    <source>
        <strain evidence="8">DSM 21314</strain>
    </source>
</reference>
<dbReference type="GO" id="GO:0005886">
    <property type="term" value="C:plasma membrane"/>
    <property type="evidence" value="ECO:0007669"/>
    <property type="project" value="UniProtKB-SubCell"/>
</dbReference>
<evidence type="ECO:0000256" key="1">
    <source>
        <dbReference type="ARBA" id="ARBA00004651"/>
    </source>
</evidence>
<organism evidence="8 9">
    <name type="scientific">Pelagibius litoralis</name>
    <dbReference type="NCBI Taxonomy" id="374515"/>
    <lineage>
        <taxon>Bacteria</taxon>
        <taxon>Pseudomonadati</taxon>
        <taxon>Pseudomonadota</taxon>
        <taxon>Alphaproteobacteria</taxon>
        <taxon>Rhodospirillales</taxon>
        <taxon>Rhodovibrionaceae</taxon>
        <taxon>Pelagibius</taxon>
    </lineage>
</organism>
<protein>
    <recommendedName>
        <fullName evidence="7">Cardiolipin synthase N-terminal domain-containing protein</fullName>
    </recommendedName>
</protein>
<dbReference type="Proteomes" id="UP000761264">
    <property type="component" value="Unassembled WGS sequence"/>
</dbReference>
<accession>A0A967KCG4</accession>
<keyword evidence="9" id="KW-1185">Reference proteome</keyword>
<dbReference type="EMBL" id="JAAQPH010000016">
    <property type="protein sequence ID" value="NIA70859.1"/>
    <property type="molecule type" value="Genomic_DNA"/>
</dbReference>
<evidence type="ECO:0000256" key="5">
    <source>
        <dbReference type="ARBA" id="ARBA00023136"/>
    </source>
</evidence>
<evidence type="ECO:0000313" key="9">
    <source>
        <dbReference type="Proteomes" id="UP000761264"/>
    </source>
</evidence>
<keyword evidence="4 6" id="KW-1133">Transmembrane helix</keyword>
<evidence type="ECO:0000313" key="8">
    <source>
        <dbReference type="EMBL" id="NIA70859.1"/>
    </source>
</evidence>
<dbReference type="Pfam" id="PF13396">
    <property type="entry name" value="PLDc_N"/>
    <property type="match status" value="1"/>
</dbReference>
<comment type="subcellular location">
    <subcellularLocation>
        <location evidence="1">Cell membrane</location>
        <topology evidence="1">Multi-pass membrane protein</topology>
    </subcellularLocation>
</comment>
<sequence>MGIEVGGIFGLLLLVANVWAIVKTVQSGASTGAKVFWIVLILLLPLLGLIIWFLAGPKG</sequence>
<feature type="transmembrane region" description="Helical" evidence="6">
    <location>
        <begin position="36"/>
        <end position="55"/>
    </location>
</feature>
<keyword evidence="2" id="KW-1003">Cell membrane</keyword>
<dbReference type="InterPro" id="IPR027379">
    <property type="entry name" value="CLS_N"/>
</dbReference>
<proteinExistence type="predicted"/>
<keyword evidence="3 6" id="KW-0812">Transmembrane</keyword>
<evidence type="ECO:0000256" key="2">
    <source>
        <dbReference type="ARBA" id="ARBA00022475"/>
    </source>
</evidence>
<gene>
    <name evidence="8" type="ORF">HBA54_19860</name>
</gene>
<name>A0A967KCG4_9PROT</name>
<evidence type="ECO:0000256" key="6">
    <source>
        <dbReference type="SAM" id="Phobius"/>
    </source>
</evidence>
<feature type="domain" description="Cardiolipin synthase N-terminal" evidence="7">
    <location>
        <begin position="15"/>
        <end position="57"/>
    </location>
</feature>
<keyword evidence="5 6" id="KW-0472">Membrane</keyword>
<evidence type="ECO:0000256" key="3">
    <source>
        <dbReference type="ARBA" id="ARBA00022692"/>
    </source>
</evidence>
<dbReference type="AlphaFoldDB" id="A0A967KCG4"/>
<evidence type="ECO:0000259" key="7">
    <source>
        <dbReference type="Pfam" id="PF13396"/>
    </source>
</evidence>
<evidence type="ECO:0000256" key="4">
    <source>
        <dbReference type="ARBA" id="ARBA00022989"/>
    </source>
</evidence>
<comment type="caution">
    <text evidence="8">The sequence shown here is derived from an EMBL/GenBank/DDBJ whole genome shotgun (WGS) entry which is preliminary data.</text>
</comment>